<gene>
    <name evidence="1" type="ORF">K3G42_032105</name>
</gene>
<protein>
    <submittedName>
        <fullName evidence="1">Uncharacterized protein</fullName>
    </submittedName>
</protein>
<dbReference type="EMBL" id="CM037614">
    <property type="protein sequence ID" value="KAH8017714.1"/>
    <property type="molecule type" value="Genomic_DNA"/>
</dbReference>
<comment type="caution">
    <text evidence="1">The sequence shown here is derived from an EMBL/GenBank/DDBJ whole genome shotgun (WGS) entry which is preliminary data.</text>
</comment>
<sequence length="85" mass="8918">MACGGDELEETPKEPHLTLPLPDLAQPHVLPWLAAAVMDERHEADPECEGAAGLGGEIGASDLGVRGTVTEEQLAQPRRLPDVAA</sequence>
<dbReference type="Proteomes" id="UP000827872">
    <property type="component" value="Linkage Group LG01"/>
</dbReference>
<accession>A0ACB8GEV7</accession>
<reference evidence="1" key="1">
    <citation type="submission" date="2021-08" db="EMBL/GenBank/DDBJ databases">
        <title>The first chromosome-level gecko genome reveals the dynamic sex chromosomes of Neotropical dwarf geckos (Sphaerodactylidae: Sphaerodactylus).</title>
        <authorList>
            <person name="Pinto B.J."/>
            <person name="Keating S.E."/>
            <person name="Gamble T."/>
        </authorList>
    </citation>
    <scope>NUCLEOTIDE SEQUENCE</scope>
    <source>
        <strain evidence="1">TG3544</strain>
    </source>
</reference>
<organism evidence="1 2">
    <name type="scientific">Sphaerodactylus townsendi</name>
    <dbReference type="NCBI Taxonomy" id="933632"/>
    <lineage>
        <taxon>Eukaryota</taxon>
        <taxon>Metazoa</taxon>
        <taxon>Chordata</taxon>
        <taxon>Craniata</taxon>
        <taxon>Vertebrata</taxon>
        <taxon>Euteleostomi</taxon>
        <taxon>Lepidosauria</taxon>
        <taxon>Squamata</taxon>
        <taxon>Bifurcata</taxon>
        <taxon>Gekkota</taxon>
        <taxon>Sphaerodactylidae</taxon>
        <taxon>Sphaerodactylus</taxon>
    </lineage>
</organism>
<name>A0ACB8GEV7_9SAUR</name>
<evidence type="ECO:0000313" key="2">
    <source>
        <dbReference type="Proteomes" id="UP000827872"/>
    </source>
</evidence>
<evidence type="ECO:0000313" key="1">
    <source>
        <dbReference type="EMBL" id="KAH8017714.1"/>
    </source>
</evidence>
<proteinExistence type="predicted"/>
<keyword evidence="2" id="KW-1185">Reference proteome</keyword>